<proteinExistence type="inferred from homology"/>
<feature type="domain" description="RecBCD enzyme subunit RecD N-terminal" evidence="13">
    <location>
        <begin position="31"/>
        <end position="116"/>
    </location>
</feature>
<keyword evidence="6 11" id="KW-0269">Exonuclease</keyword>
<reference evidence="14 15" key="1">
    <citation type="submission" date="2016-10" db="EMBL/GenBank/DDBJ databases">
        <authorList>
            <person name="de Groot N.N."/>
        </authorList>
    </citation>
    <scope>NUCLEOTIDE SEQUENCE [LARGE SCALE GENOMIC DNA]</scope>
    <source>
        <strain evidence="15">P4-7,KCTC 19426,CECT 7604</strain>
    </source>
</reference>
<comment type="subunit">
    <text evidence="11">Heterotrimer of RecB, RecC and RecD. All subunits contribute to DNA-binding.</text>
</comment>
<dbReference type="CDD" id="cd18809">
    <property type="entry name" value="SF1_C_RecD"/>
    <property type="match status" value="1"/>
</dbReference>
<dbReference type="EMBL" id="LT629710">
    <property type="protein sequence ID" value="SDO60384.1"/>
    <property type="molecule type" value="Genomic_DNA"/>
</dbReference>
<feature type="domain" description="UvrD-like helicase C-terminal" evidence="12">
    <location>
        <begin position="508"/>
        <end position="555"/>
    </location>
</feature>
<dbReference type="RefSeq" id="WP_090475387.1">
    <property type="nucleotide sequence ID" value="NZ_LT629710.1"/>
</dbReference>
<name>A0A1H0KWH4_9ACTN</name>
<evidence type="ECO:0000256" key="9">
    <source>
        <dbReference type="ARBA" id="ARBA00023204"/>
    </source>
</evidence>
<dbReference type="SUPFAM" id="SSF52540">
    <property type="entry name" value="P-loop containing nucleoside triphosphate hydrolases"/>
    <property type="match status" value="2"/>
</dbReference>
<evidence type="ECO:0000256" key="4">
    <source>
        <dbReference type="ARBA" id="ARBA00022801"/>
    </source>
</evidence>
<organism evidence="14 15">
    <name type="scientific">Nakamurella panacisegetis</name>
    <dbReference type="NCBI Taxonomy" id="1090615"/>
    <lineage>
        <taxon>Bacteria</taxon>
        <taxon>Bacillati</taxon>
        <taxon>Actinomycetota</taxon>
        <taxon>Actinomycetes</taxon>
        <taxon>Nakamurellales</taxon>
        <taxon>Nakamurellaceae</taxon>
        <taxon>Nakamurella</taxon>
    </lineage>
</organism>
<protein>
    <recommendedName>
        <fullName evidence="11">RecBCD enzyme subunit RecD</fullName>
        <ecNumber evidence="11">5.6.2.3</ecNumber>
    </recommendedName>
    <alternativeName>
        <fullName evidence="11">DNA 5'-3' helicase subunit RecD</fullName>
    </alternativeName>
    <alternativeName>
        <fullName evidence="11">Exonuclease V subunit RecD</fullName>
        <shortName evidence="11">ExoV subunit RecD</shortName>
    </alternativeName>
    <alternativeName>
        <fullName evidence="11">Helicase/nuclease RecBCD subunit RecD</fullName>
    </alternativeName>
</protein>
<dbReference type="InterPro" id="IPR006344">
    <property type="entry name" value="RecD"/>
</dbReference>
<accession>A0A1H0KWH4</accession>
<dbReference type="GO" id="GO:0003677">
    <property type="term" value="F:DNA binding"/>
    <property type="evidence" value="ECO:0007669"/>
    <property type="project" value="UniProtKB-UniRule"/>
</dbReference>
<evidence type="ECO:0000256" key="8">
    <source>
        <dbReference type="ARBA" id="ARBA00023125"/>
    </source>
</evidence>
<dbReference type="InterPro" id="IPR049550">
    <property type="entry name" value="RecD_N"/>
</dbReference>
<dbReference type="InterPro" id="IPR041851">
    <property type="entry name" value="RecD_N_sf"/>
</dbReference>
<keyword evidence="15" id="KW-1185">Reference proteome</keyword>
<dbReference type="PANTHER" id="PTHR43788">
    <property type="entry name" value="DNA2/NAM7 HELICASE FAMILY MEMBER"/>
    <property type="match status" value="1"/>
</dbReference>
<gene>
    <name evidence="11" type="primary">recD</name>
    <name evidence="14" type="ORF">SAMN04515671_1460</name>
</gene>
<dbReference type="GO" id="GO:0009338">
    <property type="term" value="C:exodeoxyribonuclease V complex"/>
    <property type="evidence" value="ECO:0007669"/>
    <property type="project" value="InterPro"/>
</dbReference>
<dbReference type="GO" id="GO:0016887">
    <property type="term" value="F:ATP hydrolysis activity"/>
    <property type="evidence" value="ECO:0007669"/>
    <property type="project" value="RHEA"/>
</dbReference>
<evidence type="ECO:0000256" key="5">
    <source>
        <dbReference type="ARBA" id="ARBA00022806"/>
    </source>
</evidence>
<dbReference type="EC" id="5.6.2.3" evidence="11"/>
<dbReference type="GO" id="GO:0017116">
    <property type="term" value="F:single-stranded DNA helicase activity"/>
    <property type="evidence" value="ECO:0007669"/>
    <property type="project" value="TreeGrafter"/>
</dbReference>
<dbReference type="InterPro" id="IPR027785">
    <property type="entry name" value="UvrD-like_helicase_C"/>
</dbReference>
<dbReference type="Gene3D" id="3.40.50.300">
    <property type="entry name" value="P-loop containing nucleotide triphosphate hydrolases"/>
    <property type="match status" value="3"/>
</dbReference>
<dbReference type="GO" id="GO:0000724">
    <property type="term" value="P:double-strand break repair via homologous recombination"/>
    <property type="evidence" value="ECO:0007669"/>
    <property type="project" value="UniProtKB-UniRule"/>
</dbReference>
<keyword evidence="3 11" id="KW-0227">DNA damage</keyword>
<dbReference type="HAMAP" id="MF_01487">
    <property type="entry name" value="RecD"/>
    <property type="match status" value="1"/>
</dbReference>
<keyword evidence="10 11" id="KW-0413">Isomerase</keyword>
<dbReference type="InterPro" id="IPR050534">
    <property type="entry name" value="Coronavir_polyprotein_1ab"/>
</dbReference>
<evidence type="ECO:0000256" key="10">
    <source>
        <dbReference type="ARBA" id="ARBA00023235"/>
    </source>
</evidence>
<evidence type="ECO:0000256" key="11">
    <source>
        <dbReference type="HAMAP-Rule" id="MF_01487"/>
    </source>
</evidence>
<keyword evidence="1 11" id="KW-0540">Nuclease</keyword>
<feature type="binding site" evidence="11">
    <location>
        <begin position="178"/>
        <end position="185"/>
    </location>
    <ligand>
        <name>ATP</name>
        <dbReference type="ChEBI" id="CHEBI:30616"/>
    </ligand>
</feature>
<keyword evidence="4 11" id="KW-0378">Hydrolase</keyword>
<keyword evidence="9 11" id="KW-0234">DNA repair</keyword>
<dbReference type="Pfam" id="PF21185">
    <property type="entry name" value="RecD_N"/>
    <property type="match status" value="1"/>
</dbReference>
<dbReference type="Pfam" id="PF13245">
    <property type="entry name" value="AAA_19"/>
    <property type="match status" value="1"/>
</dbReference>
<comment type="miscellaneous">
    <text evidence="11">In the RecBCD complex, RecB has a slow 3'-5' helicase, an exonuclease activity and loads RecA onto ssDNA, RecD has a fast 5'-3' helicase activity, while RecC stimulates the ATPase and processivity of the RecB helicase and contributes to recognition of the Chi site.</text>
</comment>
<evidence type="ECO:0000259" key="12">
    <source>
        <dbReference type="Pfam" id="PF13538"/>
    </source>
</evidence>
<evidence type="ECO:0000313" key="14">
    <source>
        <dbReference type="EMBL" id="SDO60384.1"/>
    </source>
</evidence>
<dbReference type="AlphaFoldDB" id="A0A1H0KWH4"/>
<dbReference type="GO" id="GO:0005524">
    <property type="term" value="F:ATP binding"/>
    <property type="evidence" value="ECO:0007669"/>
    <property type="project" value="UniProtKB-UniRule"/>
</dbReference>
<dbReference type="NCBIfam" id="TIGR01447">
    <property type="entry name" value="recD"/>
    <property type="match status" value="1"/>
</dbReference>
<dbReference type="PANTHER" id="PTHR43788:SF6">
    <property type="entry name" value="DNA HELICASE B"/>
    <property type="match status" value="1"/>
</dbReference>
<dbReference type="InterPro" id="IPR027417">
    <property type="entry name" value="P-loop_NTPase"/>
</dbReference>
<evidence type="ECO:0000256" key="3">
    <source>
        <dbReference type="ARBA" id="ARBA00022763"/>
    </source>
</evidence>
<comment type="similarity">
    <text evidence="11">Belongs to the RecD family.</text>
</comment>
<dbReference type="GO" id="GO:0008854">
    <property type="term" value="F:exodeoxyribonuclease V activity"/>
    <property type="evidence" value="ECO:0007669"/>
    <property type="project" value="InterPro"/>
</dbReference>
<dbReference type="Pfam" id="PF13538">
    <property type="entry name" value="UvrD_C_2"/>
    <property type="match status" value="1"/>
</dbReference>
<sequence length="582" mass="62442">MTTPVLDVDPYDARFASRATGLLGVFNRVDVLSAADVHVANRLGALADEPDEQVRLAVALAVRGVRGGSVCIDLREMARVAPDLPWPEVGSWTDRVKASPLVGPGRPLRWDLDLLYLDRYWRQEDQVRADLTVREAQLPPSVDPAVLQDSLDRHFPELTDQRLAAESAVRRWTTVLGGGPGTGKTTTVARLLAVLHDQHGPGLRIALAAPTGKAAARLQEAVQQVVATEFGAADRERLAGVTASTLHRLLGSRPGDGTRFRHDRENRLPHDIVVVDETSMLSLTLMARLLEAVRPDARLVLVGDPDQLASVEAGAVLADLVAGLTARPLPAGSVRPVVVLTHTWRFGSVIGRLAGAVRAGDADAAVAVLAAGEAPLDLDTSEERIRDDVVRAATAIRAAAKDGDARAALAQLDRHRVLCAHRAGPFGVQAWSRKIERWLADVPGDPREGEWYIGRPLLVTANDYALGLFNGDTGVVVRQADGSARAVFARGADLVDFAPSRLGDVETVHAMTVHRSQGSQFERVTVILPPADSPLATREMIYTALTRAKEHVRLVGSDVELRAAIARPAARASGLRLRLASG</sequence>
<comment type="function">
    <text evidence="11">A helicase/nuclease that prepares dsDNA breaks (DSB) for recombinational DNA repair. Binds to DSBs and unwinds DNA via a highly rapid and processive ATP-dependent bidirectional helicase activity. Unwinds dsDNA until it encounters a Chi (crossover hotspot instigator) sequence from the 3' direction. Cuts ssDNA a few nucleotides 3' to the Chi site. The properties and activities of the enzyme are changed at Chi. The Chi-altered holoenzyme produces a long 3'-ssDNA overhang and facilitates RecA-binding to the ssDNA for homologous DNA recombination and repair. Holoenzyme degrades any linearized DNA that is unable to undergo homologous recombination. In the holoenzyme this subunit has ssDNA-dependent ATPase and 5'-3' helicase activity. When added to pre-assembled RecBC greatly stimulates nuclease activity and augments holoenzyme processivity. Negatively regulates the RecA-loading ability of RecBCD.</text>
</comment>
<comment type="catalytic activity">
    <reaction evidence="11">
        <text>ATP + H2O = ADP + phosphate + H(+)</text>
        <dbReference type="Rhea" id="RHEA:13065"/>
        <dbReference type="ChEBI" id="CHEBI:15377"/>
        <dbReference type="ChEBI" id="CHEBI:15378"/>
        <dbReference type="ChEBI" id="CHEBI:30616"/>
        <dbReference type="ChEBI" id="CHEBI:43474"/>
        <dbReference type="ChEBI" id="CHEBI:456216"/>
        <dbReference type="EC" id="5.6.2.3"/>
    </reaction>
</comment>
<evidence type="ECO:0000256" key="7">
    <source>
        <dbReference type="ARBA" id="ARBA00022840"/>
    </source>
</evidence>
<dbReference type="GO" id="GO:0043139">
    <property type="term" value="F:5'-3' DNA helicase activity"/>
    <property type="evidence" value="ECO:0007669"/>
    <property type="project" value="UniProtKB-UniRule"/>
</dbReference>
<keyword evidence="8 11" id="KW-0238">DNA-binding</keyword>
<keyword evidence="2 11" id="KW-0547">Nucleotide-binding</keyword>
<evidence type="ECO:0000256" key="1">
    <source>
        <dbReference type="ARBA" id="ARBA00022722"/>
    </source>
</evidence>
<dbReference type="OrthoDB" id="9763659at2"/>
<keyword evidence="7 11" id="KW-0067">ATP-binding</keyword>
<evidence type="ECO:0000259" key="13">
    <source>
        <dbReference type="Pfam" id="PF21185"/>
    </source>
</evidence>
<dbReference type="CDD" id="cd17933">
    <property type="entry name" value="DEXSc_RecD-like"/>
    <property type="match status" value="1"/>
</dbReference>
<evidence type="ECO:0000256" key="2">
    <source>
        <dbReference type="ARBA" id="ARBA00022741"/>
    </source>
</evidence>
<dbReference type="Gene3D" id="1.10.10.1020">
    <property type="entry name" value="RecBCD complex, subunit RecD, N-terminal domain"/>
    <property type="match status" value="1"/>
</dbReference>
<dbReference type="Proteomes" id="UP000198741">
    <property type="component" value="Chromosome I"/>
</dbReference>
<evidence type="ECO:0000313" key="15">
    <source>
        <dbReference type="Proteomes" id="UP000198741"/>
    </source>
</evidence>
<evidence type="ECO:0000256" key="6">
    <source>
        <dbReference type="ARBA" id="ARBA00022839"/>
    </source>
</evidence>
<dbReference type="STRING" id="1090615.SAMN04515671_1460"/>
<keyword evidence="5 11" id="KW-0347">Helicase</keyword>